<dbReference type="PANTHER" id="PTHR34989:SF1">
    <property type="entry name" value="PROTEIN HDED"/>
    <property type="match status" value="1"/>
</dbReference>
<protein>
    <submittedName>
        <fullName evidence="2">DUF308 domain-containing protein</fullName>
    </submittedName>
</protein>
<feature type="transmembrane region" description="Helical" evidence="1">
    <location>
        <begin position="93"/>
        <end position="111"/>
    </location>
</feature>
<dbReference type="EMBL" id="JACJKU010000067">
    <property type="protein sequence ID" value="MBM6941105.1"/>
    <property type="molecule type" value="Genomic_DNA"/>
</dbReference>
<name>A0ABS2H177_9LACO</name>
<gene>
    <name evidence="2" type="ORF">H5975_06445</name>
</gene>
<dbReference type="Pfam" id="PF03729">
    <property type="entry name" value="DUF308"/>
    <property type="match status" value="1"/>
</dbReference>
<evidence type="ECO:0000313" key="3">
    <source>
        <dbReference type="Proteomes" id="UP000785625"/>
    </source>
</evidence>
<feature type="transmembrane region" description="Helical" evidence="1">
    <location>
        <begin position="123"/>
        <end position="144"/>
    </location>
</feature>
<keyword evidence="1" id="KW-1133">Transmembrane helix</keyword>
<dbReference type="InterPro" id="IPR052712">
    <property type="entry name" value="Acid_resist_chaperone_HdeD"/>
</dbReference>
<proteinExistence type="predicted"/>
<dbReference type="PANTHER" id="PTHR34989">
    <property type="entry name" value="PROTEIN HDED"/>
    <property type="match status" value="1"/>
</dbReference>
<organism evidence="2 3">
    <name type="scientific">Limosilactobacillus coleohominis</name>
    <dbReference type="NCBI Taxonomy" id="181675"/>
    <lineage>
        <taxon>Bacteria</taxon>
        <taxon>Bacillati</taxon>
        <taxon>Bacillota</taxon>
        <taxon>Bacilli</taxon>
        <taxon>Lactobacillales</taxon>
        <taxon>Lactobacillaceae</taxon>
        <taxon>Limosilactobacillus</taxon>
    </lineage>
</organism>
<sequence>MDRVNKNFDWASFVLGILFVILGCVSMYHVDTTLRFVSILFGIGAILKGIYEIWLRQTVDNLLNHKSVWLIVMAILDIILGIIFLFFHSVGALTIAYIFAIWFIIDCFGQLQVASFYREFRKGYYWLLVVLNIIGIILGIILLFNPMLSAIMLVWLIATFLILIGILAIVASF</sequence>
<dbReference type="InterPro" id="IPR005325">
    <property type="entry name" value="DUF308_memb"/>
</dbReference>
<dbReference type="PROSITE" id="PS51257">
    <property type="entry name" value="PROKAR_LIPOPROTEIN"/>
    <property type="match status" value="1"/>
</dbReference>
<evidence type="ECO:0000313" key="2">
    <source>
        <dbReference type="EMBL" id="MBM6941105.1"/>
    </source>
</evidence>
<dbReference type="Proteomes" id="UP000785625">
    <property type="component" value="Unassembled WGS sequence"/>
</dbReference>
<feature type="transmembrane region" description="Helical" evidence="1">
    <location>
        <begin position="36"/>
        <end position="55"/>
    </location>
</feature>
<accession>A0ABS2H177</accession>
<comment type="caution">
    <text evidence="2">The sequence shown here is derived from an EMBL/GenBank/DDBJ whole genome shotgun (WGS) entry which is preliminary data.</text>
</comment>
<reference evidence="2 3" key="1">
    <citation type="journal article" date="2021" name="Sci. Rep.">
        <title>The distribution of antibiotic resistance genes in chicken gut microbiota commensals.</title>
        <authorList>
            <person name="Juricova H."/>
            <person name="Matiasovicova J."/>
            <person name="Kubasova T."/>
            <person name="Cejkova D."/>
            <person name="Rychlik I."/>
        </authorList>
    </citation>
    <scope>NUCLEOTIDE SEQUENCE [LARGE SCALE GENOMIC DNA]</scope>
    <source>
        <strain evidence="2 3">An574</strain>
    </source>
</reference>
<feature type="transmembrane region" description="Helical" evidence="1">
    <location>
        <begin position="67"/>
        <end position="87"/>
    </location>
</feature>
<keyword evidence="1" id="KW-0812">Transmembrane</keyword>
<feature type="transmembrane region" description="Helical" evidence="1">
    <location>
        <begin position="12"/>
        <end position="30"/>
    </location>
</feature>
<feature type="transmembrane region" description="Helical" evidence="1">
    <location>
        <begin position="150"/>
        <end position="171"/>
    </location>
</feature>
<keyword evidence="3" id="KW-1185">Reference proteome</keyword>
<dbReference type="RefSeq" id="WP_204785361.1">
    <property type="nucleotide sequence ID" value="NZ_CALVGD010000026.1"/>
</dbReference>
<keyword evidence="1" id="KW-0472">Membrane</keyword>
<evidence type="ECO:0000256" key="1">
    <source>
        <dbReference type="SAM" id="Phobius"/>
    </source>
</evidence>